<proteinExistence type="predicted"/>
<reference evidence="2" key="1">
    <citation type="journal article" date="2023" name="Hortic. Res.">
        <title>A chromosome-level phased genome enabling allele-level studies in sweet orange: a case study on citrus Huanglongbing tolerance.</title>
        <authorList>
            <person name="Wu B."/>
            <person name="Yu Q."/>
            <person name="Deng Z."/>
            <person name="Duan Y."/>
            <person name="Luo F."/>
            <person name="Gmitter F. Jr."/>
        </authorList>
    </citation>
    <scope>NUCLEOTIDE SEQUENCE [LARGE SCALE GENOMIC DNA]</scope>
    <source>
        <strain evidence="2">cv. Valencia</strain>
    </source>
</reference>
<dbReference type="Proteomes" id="UP000829398">
    <property type="component" value="Chromosome 9"/>
</dbReference>
<gene>
    <name evidence="1" type="ORF">KPL71_027143</name>
</gene>
<keyword evidence="2" id="KW-1185">Reference proteome</keyword>
<evidence type="ECO:0000313" key="1">
    <source>
        <dbReference type="EMBL" id="KAH9681931.1"/>
    </source>
</evidence>
<organism evidence="1 2">
    <name type="scientific">Citrus sinensis</name>
    <name type="common">Sweet orange</name>
    <name type="synonym">Citrus aurantium var. sinensis</name>
    <dbReference type="NCBI Taxonomy" id="2711"/>
    <lineage>
        <taxon>Eukaryota</taxon>
        <taxon>Viridiplantae</taxon>
        <taxon>Streptophyta</taxon>
        <taxon>Embryophyta</taxon>
        <taxon>Tracheophyta</taxon>
        <taxon>Spermatophyta</taxon>
        <taxon>Magnoliopsida</taxon>
        <taxon>eudicotyledons</taxon>
        <taxon>Gunneridae</taxon>
        <taxon>Pentapetalae</taxon>
        <taxon>rosids</taxon>
        <taxon>malvids</taxon>
        <taxon>Sapindales</taxon>
        <taxon>Rutaceae</taxon>
        <taxon>Aurantioideae</taxon>
        <taxon>Citrus</taxon>
    </lineage>
</organism>
<protein>
    <submittedName>
        <fullName evidence="1">Retrovirus-related pol polyprotein from transposon RE1</fullName>
    </submittedName>
</protein>
<name>A0ACB8I4G9_CITSI</name>
<comment type="caution">
    <text evidence="1">The sequence shown here is derived from an EMBL/GenBank/DDBJ whole genome shotgun (WGS) entry which is preliminary data.</text>
</comment>
<sequence>MITRSKAGIFKPKVYTTVLEHKEPDSVHEALHNPNWFAAMKDEFDALTHNNTWSLVPRTGDQKIVGNKWVYRVKYNTDEEVFMDQPEGFVDNQRPNFVCKLHKSLYGLKQAPRAWYDKLKGYLLQWGFENSQADTSLFIGGTTSSMIIVLIYVDDILITRQNNDDLEKFIAKFNATFALKDPGKLSYFLGIEVLYDKDCVYLSQRKYIRDLLSKVDMLDCKGIDTPMSTGLKLQKEIQGALGQYIADPTLYRSNVGGMQYLVLTRPEIAFSVHKLSQYVSTPTLQHLMACKRVLRYLKATQDYRLKFMKYGDIKLTAFTDADWACDLDDRKSVGAYCIYLGNNLISWSSKKQSVVTRSSAESEYRSLASASAELVWLQSLFSEMKLHCIEKPTIWCDNLSATELARNLVYHSRTKHIEIDMHFIRNKVVAGELSIHYIPSEEQIADIMTKPLSFTHFNYLRAKLNVHLCPLSLRGAVKEAHYAEHEKTELGSTQVKLSEAVKQRNSPDYQLSMIS</sequence>
<evidence type="ECO:0000313" key="2">
    <source>
        <dbReference type="Proteomes" id="UP000829398"/>
    </source>
</evidence>
<dbReference type="EMBL" id="CM039178">
    <property type="protein sequence ID" value="KAH9681931.1"/>
    <property type="molecule type" value="Genomic_DNA"/>
</dbReference>
<accession>A0ACB8I4G9</accession>